<feature type="chain" id="PRO_5005282818" description="Secreted protein" evidence="1">
    <location>
        <begin position="27"/>
        <end position="65"/>
    </location>
</feature>
<protein>
    <recommendedName>
        <fullName evidence="4">Secreted protein</fullName>
    </recommendedName>
</protein>
<name>A0A0J6VH73_9MYCO</name>
<dbReference type="Proteomes" id="UP000036513">
    <property type="component" value="Unassembled WGS sequence"/>
</dbReference>
<dbReference type="AlphaFoldDB" id="A0A0J6VH73"/>
<accession>A0A0J6VH73</accession>
<reference evidence="2 3" key="1">
    <citation type="journal article" date="2015" name="Genome Biol. Evol.">
        <title>Characterization of Three Mycobacterium spp. with Potential Use in Bioremediation by Genome Sequencing and Comparative Genomics.</title>
        <authorList>
            <person name="Das S."/>
            <person name="Pettersson B.M."/>
            <person name="Behra P.R."/>
            <person name="Ramesh M."/>
            <person name="Dasgupta S."/>
            <person name="Bhattacharya A."/>
            <person name="Kirsebom L.A."/>
        </authorList>
    </citation>
    <scope>NUCLEOTIDE SEQUENCE [LARGE SCALE GENOMIC DNA]</scope>
    <source>
        <strain evidence="2 3">DSM 43826</strain>
    </source>
</reference>
<evidence type="ECO:0000313" key="2">
    <source>
        <dbReference type="EMBL" id="KMO70360.1"/>
    </source>
</evidence>
<feature type="signal peptide" evidence="1">
    <location>
        <begin position="1"/>
        <end position="26"/>
    </location>
</feature>
<keyword evidence="3" id="KW-1185">Reference proteome</keyword>
<dbReference type="STRING" id="37916.MCHLDSM_05248"/>
<keyword evidence="1" id="KW-0732">Signal</keyword>
<sequence length="65" mass="6484" precursor="true">MTIPTLGALLAACACAALVSAPPSVADTSPSVPYGTNPQVQTPVAVHSCNDDEIDTTAGSIDLPF</sequence>
<evidence type="ECO:0000313" key="3">
    <source>
        <dbReference type="Proteomes" id="UP000036513"/>
    </source>
</evidence>
<dbReference type="EMBL" id="JYNL01000064">
    <property type="protein sequence ID" value="KMO70360.1"/>
    <property type="molecule type" value="Genomic_DNA"/>
</dbReference>
<evidence type="ECO:0008006" key="4">
    <source>
        <dbReference type="Google" id="ProtNLM"/>
    </source>
</evidence>
<gene>
    <name evidence="2" type="ORF">MCHLDSM_05248</name>
</gene>
<organism evidence="2 3">
    <name type="scientific">Mycolicibacterium chlorophenolicum</name>
    <dbReference type="NCBI Taxonomy" id="37916"/>
    <lineage>
        <taxon>Bacteria</taxon>
        <taxon>Bacillati</taxon>
        <taxon>Actinomycetota</taxon>
        <taxon>Actinomycetes</taxon>
        <taxon>Mycobacteriales</taxon>
        <taxon>Mycobacteriaceae</taxon>
        <taxon>Mycolicibacterium</taxon>
    </lineage>
</organism>
<evidence type="ECO:0000256" key="1">
    <source>
        <dbReference type="SAM" id="SignalP"/>
    </source>
</evidence>
<proteinExistence type="predicted"/>
<comment type="caution">
    <text evidence="2">The sequence shown here is derived from an EMBL/GenBank/DDBJ whole genome shotgun (WGS) entry which is preliminary data.</text>
</comment>
<dbReference type="PATRIC" id="fig|37916.4.peg.5256"/>
<dbReference type="RefSeq" id="WP_048472388.1">
    <property type="nucleotide sequence ID" value="NZ_JYNL01000064.1"/>
</dbReference>